<keyword evidence="4" id="KW-1185">Reference proteome</keyword>
<dbReference type="SUPFAM" id="SSF54001">
    <property type="entry name" value="Cysteine proteinases"/>
    <property type="match status" value="1"/>
</dbReference>
<dbReference type="InterPro" id="IPR050704">
    <property type="entry name" value="Peptidase_C85-like"/>
</dbReference>
<sequence>MDIMRECTANYLFRYSFKYEEFILAESGGIDRQRPSEDRIVEKIQQLKDGSRGGGWDVLAVLSDILGIKFIIVSNQQEDILIYESTAGISTQEVYLYFNGPDSYYSIVGVSDWNRDTDPRRSDATTTRTAAENSNESLGPKATANQLPYCSAVPLTISENSAAGRVDIPNTADTNKSSQGSLDRLDVGKELSCNEVHNDKEIINSEAYYQVFTSNYDHLKILRIPPDGNCPFGSIVHQLESLDIRSSGHKKSVADLRRRCVNFLEQHWTRYENSIISEAVNRHEQWPADEFKEAFIEKQIEALRKDRTWGGSEILAAASDMLEKKIKVFTKRLPPITFGEVGGYPGRTLRIFFNGTNHYDSVVSASVAEDSSRLSSKAGEMSATCRDRRMEAVTDGLKQQRPGSRPPIGSTTVVDSARPSVKGGEASATCRDHAMEVVTAVSEQQRSAELSKEGEITGSLLRSVEVSGSREVVTGRPRSAEWSSVVDPSRRIIKGG</sequence>
<evidence type="ECO:0000313" key="3">
    <source>
        <dbReference type="EMBL" id="KAL1399063.1"/>
    </source>
</evidence>
<reference evidence="3 4" key="1">
    <citation type="submission" date="2024-05" db="EMBL/GenBank/DDBJ databases">
        <title>Culex pipiens pipiens assembly and annotation.</title>
        <authorList>
            <person name="Alout H."/>
            <person name="Durand T."/>
        </authorList>
    </citation>
    <scope>NUCLEOTIDE SEQUENCE [LARGE SCALE GENOMIC DNA]</scope>
    <source>
        <strain evidence="3">HA-2024</strain>
        <tissue evidence="3">Whole body</tissue>
    </source>
</reference>
<dbReference type="Pfam" id="PF02338">
    <property type="entry name" value="OTU"/>
    <property type="match status" value="1"/>
</dbReference>
<dbReference type="InterPro" id="IPR003323">
    <property type="entry name" value="OTU_dom"/>
</dbReference>
<dbReference type="AlphaFoldDB" id="A0ABD1DH95"/>
<dbReference type="InterPro" id="IPR038765">
    <property type="entry name" value="Papain-like_cys_pep_sf"/>
</dbReference>
<dbReference type="CDD" id="cd22744">
    <property type="entry name" value="OTU"/>
    <property type="match status" value="1"/>
</dbReference>
<feature type="region of interest" description="Disordered" evidence="1">
    <location>
        <begin position="468"/>
        <end position="496"/>
    </location>
</feature>
<proteinExistence type="predicted"/>
<protein>
    <recommendedName>
        <fullName evidence="2">OTU domain-containing protein</fullName>
    </recommendedName>
</protein>
<dbReference type="PANTHER" id="PTHR12419">
    <property type="entry name" value="OTU DOMAIN CONTAINING PROTEIN"/>
    <property type="match status" value="1"/>
</dbReference>
<feature type="domain" description="OTU" evidence="2">
    <location>
        <begin position="219"/>
        <end position="365"/>
    </location>
</feature>
<accession>A0ABD1DH95</accession>
<dbReference type="Gene3D" id="3.90.70.80">
    <property type="match status" value="1"/>
</dbReference>
<feature type="region of interest" description="Disordered" evidence="1">
    <location>
        <begin position="397"/>
        <end position="426"/>
    </location>
</feature>
<dbReference type="PROSITE" id="PS50802">
    <property type="entry name" value="OTU"/>
    <property type="match status" value="1"/>
</dbReference>
<comment type="caution">
    <text evidence="3">The sequence shown here is derived from an EMBL/GenBank/DDBJ whole genome shotgun (WGS) entry which is preliminary data.</text>
</comment>
<dbReference type="EMBL" id="JBEHCU010005667">
    <property type="protein sequence ID" value="KAL1399063.1"/>
    <property type="molecule type" value="Genomic_DNA"/>
</dbReference>
<evidence type="ECO:0000259" key="2">
    <source>
        <dbReference type="PROSITE" id="PS50802"/>
    </source>
</evidence>
<organism evidence="3 4">
    <name type="scientific">Culex pipiens pipiens</name>
    <name type="common">Northern house mosquito</name>
    <dbReference type="NCBI Taxonomy" id="38569"/>
    <lineage>
        <taxon>Eukaryota</taxon>
        <taxon>Metazoa</taxon>
        <taxon>Ecdysozoa</taxon>
        <taxon>Arthropoda</taxon>
        <taxon>Hexapoda</taxon>
        <taxon>Insecta</taxon>
        <taxon>Pterygota</taxon>
        <taxon>Neoptera</taxon>
        <taxon>Endopterygota</taxon>
        <taxon>Diptera</taxon>
        <taxon>Nematocera</taxon>
        <taxon>Culicoidea</taxon>
        <taxon>Culicidae</taxon>
        <taxon>Culicinae</taxon>
        <taxon>Culicini</taxon>
        <taxon>Culex</taxon>
        <taxon>Culex</taxon>
    </lineage>
</organism>
<feature type="compositionally biased region" description="Polar residues" evidence="1">
    <location>
        <begin position="132"/>
        <end position="143"/>
    </location>
</feature>
<gene>
    <name evidence="3" type="ORF">pipiens_008501</name>
</gene>
<feature type="region of interest" description="Disordered" evidence="1">
    <location>
        <begin position="116"/>
        <end position="143"/>
    </location>
</feature>
<evidence type="ECO:0000256" key="1">
    <source>
        <dbReference type="SAM" id="MobiDB-lite"/>
    </source>
</evidence>
<name>A0ABD1DH95_CULPP</name>
<dbReference type="Proteomes" id="UP001562425">
    <property type="component" value="Unassembled WGS sequence"/>
</dbReference>
<evidence type="ECO:0000313" key="4">
    <source>
        <dbReference type="Proteomes" id="UP001562425"/>
    </source>
</evidence>